<dbReference type="Proteomes" id="UP000811365">
    <property type="component" value="Unassembled WGS sequence"/>
</dbReference>
<reference evidence="3" key="1">
    <citation type="submission" date="2021-02" db="EMBL/GenBank/DDBJ databases">
        <title>Infant gut strain persistence is associated with maternal origin, phylogeny, and functional potential including surface adhesion and iron acquisition.</title>
        <authorList>
            <person name="Lou Y.C."/>
        </authorList>
    </citation>
    <scope>NUCLEOTIDE SEQUENCE</scope>
    <source>
        <strain evidence="3">L2_039_000G1_dasL2_039_000G1_maxbin2.maxbin.077</strain>
    </source>
</reference>
<evidence type="ECO:0000313" key="4">
    <source>
        <dbReference type="Proteomes" id="UP000811365"/>
    </source>
</evidence>
<evidence type="ECO:0000256" key="1">
    <source>
        <dbReference type="PROSITE-ProRule" id="PRU00325"/>
    </source>
</evidence>
<dbReference type="PROSITE" id="PS50966">
    <property type="entry name" value="ZF_SWIM"/>
    <property type="match status" value="1"/>
</dbReference>
<evidence type="ECO:0000313" key="3">
    <source>
        <dbReference type="EMBL" id="MBS6620701.1"/>
    </source>
</evidence>
<keyword evidence="1" id="KW-0863">Zinc-finger</keyword>
<name>A0A9E1DQL3_9FIRM</name>
<dbReference type="EMBL" id="JAGZYH010000001">
    <property type="protein sequence ID" value="MBS6620701.1"/>
    <property type="molecule type" value="Genomic_DNA"/>
</dbReference>
<sequence>MNHIPTVSDGPLLKSYLAALKADMTPTCIDGQTGYFSSRHGNYVVTLDVPNGCVCGSHTRPCKHQYRLAMELNLMPGDFIHDPSKIKYKLDGVDFETAVDRIEQLPTAAQKELFGILSSLFNGKVYSGTLSEDSARALVGGNVLLWIDDPAGYRLCTDLDKSSFMLDKYLRRKFDFDIYFDPYNRGTFSVPHGCTAIYDEDDPGHPYTVTSPDRTEQDKKINAMLQKHHCDPLDGFTVRFGE</sequence>
<accession>A0A9E1DQL3</accession>
<keyword evidence="1" id="KW-0862">Zinc</keyword>
<feature type="domain" description="SWIM-type" evidence="2">
    <location>
        <begin position="43"/>
        <end position="73"/>
    </location>
</feature>
<comment type="caution">
    <text evidence="3">The sequence shown here is derived from an EMBL/GenBank/DDBJ whole genome shotgun (WGS) entry which is preliminary data.</text>
</comment>
<organism evidence="3 4">
    <name type="scientific">Faecalibacterium prausnitzii</name>
    <dbReference type="NCBI Taxonomy" id="853"/>
    <lineage>
        <taxon>Bacteria</taxon>
        <taxon>Bacillati</taxon>
        <taxon>Bacillota</taxon>
        <taxon>Clostridia</taxon>
        <taxon>Eubacteriales</taxon>
        <taxon>Oscillospiraceae</taxon>
        <taxon>Faecalibacterium</taxon>
    </lineage>
</organism>
<evidence type="ECO:0000259" key="2">
    <source>
        <dbReference type="PROSITE" id="PS50966"/>
    </source>
</evidence>
<dbReference type="InterPro" id="IPR007527">
    <property type="entry name" value="Znf_SWIM"/>
</dbReference>
<gene>
    <name evidence="3" type="ORF">KH315_00785</name>
</gene>
<proteinExistence type="predicted"/>
<keyword evidence="1" id="KW-0479">Metal-binding</keyword>
<dbReference type="GO" id="GO:0008270">
    <property type="term" value="F:zinc ion binding"/>
    <property type="evidence" value="ECO:0007669"/>
    <property type="project" value="UniProtKB-KW"/>
</dbReference>
<dbReference type="AlphaFoldDB" id="A0A9E1DQL3"/>
<protein>
    <recommendedName>
        <fullName evidence="2">SWIM-type domain-containing protein</fullName>
    </recommendedName>
</protein>